<reference evidence="1" key="2">
    <citation type="journal article" date="2022" name="New Phytol.">
        <title>Evolutionary transition to the ectomycorrhizal habit in the genomes of a hyperdiverse lineage of mushroom-forming fungi.</title>
        <authorList>
            <person name="Looney B."/>
            <person name="Miyauchi S."/>
            <person name="Morin E."/>
            <person name="Drula E."/>
            <person name="Courty P.E."/>
            <person name="Kohler A."/>
            <person name="Kuo A."/>
            <person name="LaButti K."/>
            <person name="Pangilinan J."/>
            <person name="Lipzen A."/>
            <person name="Riley R."/>
            <person name="Andreopoulos W."/>
            <person name="He G."/>
            <person name="Johnson J."/>
            <person name="Nolan M."/>
            <person name="Tritt A."/>
            <person name="Barry K.W."/>
            <person name="Grigoriev I.V."/>
            <person name="Nagy L.G."/>
            <person name="Hibbett D."/>
            <person name="Henrissat B."/>
            <person name="Matheny P.B."/>
            <person name="Labbe J."/>
            <person name="Martin F.M."/>
        </authorList>
    </citation>
    <scope>NUCLEOTIDE SEQUENCE</scope>
    <source>
        <strain evidence="1">HHB10654</strain>
    </source>
</reference>
<evidence type="ECO:0000313" key="1">
    <source>
        <dbReference type="EMBL" id="KAI0060361.1"/>
    </source>
</evidence>
<reference evidence="1" key="1">
    <citation type="submission" date="2021-03" db="EMBL/GenBank/DDBJ databases">
        <authorList>
            <consortium name="DOE Joint Genome Institute"/>
            <person name="Ahrendt S."/>
            <person name="Looney B.P."/>
            <person name="Miyauchi S."/>
            <person name="Morin E."/>
            <person name="Drula E."/>
            <person name="Courty P.E."/>
            <person name="Chicoki N."/>
            <person name="Fauchery L."/>
            <person name="Kohler A."/>
            <person name="Kuo A."/>
            <person name="Labutti K."/>
            <person name="Pangilinan J."/>
            <person name="Lipzen A."/>
            <person name="Riley R."/>
            <person name="Andreopoulos W."/>
            <person name="He G."/>
            <person name="Johnson J."/>
            <person name="Barry K.W."/>
            <person name="Grigoriev I.V."/>
            <person name="Nagy L."/>
            <person name="Hibbett D."/>
            <person name="Henrissat B."/>
            <person name="Matheny P.B."/>
            <person name="Labbe J."/>
            <person name="Martin F."/>
        </authorList>
    </citation>
    <scope>NUCLEOTIDE SEQUENCE</scope>
    <source>
        <strain evidence="1">HHB10654</strain>
    </source>
</reference>
<proteinExistence type="predicted"/>
<comment type="caution">
    <text evidence="1">The sequence shown here is derived from an EMBL/GenBank/DDBJ whole genome shotgun (WGS) entry which is preliminary data.</text>
</comment>
<evidence type="ECO:0000313" key="2">
    <source>
        <dbReference type="Proteomes" id="UP000814140"/>
    </source>
</evidence>
<dbReference type="Proteomes" id="UP000814140">
    <property type="component" value="Unassembled WGS sequence"/>
</dbReference>
<keyword evidence="2" id="KW-1185">Reference proteome</keyword>
<protein>
    <submittedName>
        <fullName evidence="1">Uncharacterized protein</fullName>
    </submittedName>
</protein>
<sequence>MASSSTIPAAGGSTPQTVVSQTHIVQREQSRSSHRNKAAMRTRRAERSNGQKSVGPPNPSWQAVPATTLAINRRGRVETLQKLNTQLDLLDERKRQHREESTLLAELHARLDAHDKRLDEAARLVSAFPGTFDEVVQAAKLKASGTAGRGGSKKR</sequence>
<organism evidence="1 2">
    <name type="scientific">Artomyces pyxidatus</name>
    <dbReference type="NCBI Taxonomy" id="48021"/>
    <lineage>
        <taxon>Eukaryota</taxon>
        <taxon>Fungi</taxon>
        <taxon>Dikarya</taxon>
        <taxon>Basidiomycota</taxon>
        <taxon>Agaricomycotina</taxon>
        <taxon>Agaricomycetes</taxon>
        <taxon>Russulales</taxon>
        <taxon>Auriscalpiaceae</taxon>
        <taxon>Artomyces</taxon>
    </lineage>
</organism>
<dbReference type="EMBL" id="MU277219">
    <property type="protein sequence ID" value="KAI0060361.1"/>
    <property type="molecule type" value="Genomic_DNA"/>
</dbReference>
<name>A0ACB8SX05_9AGAM</name>
<accession>A0ACB8SX05</accession>
<gene>
    <name evidence="1" type="ORF">BV25DRAFT_1827838</name>
</gene>